<dbReference type="PANTHER" id="PTHR11986">
    <property type="entry name" value="AMINOTRANSFERASE CLASS III"/>
    <property type="match status" value="1"/>
</dbReference>
<evidence type="ECO:0000313" key="18">
    <source>
        <dbReference type="Proteomes" id="UP000294746"/>
    </source>
</evidence>
<dbReference type="Pfam" id="PF00202">
    <property type="entry name" value="Aminotran_3"/>
    <property type="match status" value="1"/>
</dbReference>
<evidence type="ECO:0000313" key="17">
    <source>
        <dbReference type="EMBL" id="TCP66049.1"/>
    </source>
</evidence>
<evidence type="ECO:0000256" key="9">
    <source>
        <dbReference type="ARBA" id="ARBA00022898"/>
    </source>
</evidence>
<dbReference type="InterPro" id="IPR050103">
    <property type="entry name" value="Class-III_PLP-dep_AT"/>
</dbReference>
<comment type="catalytic activity">
    <reaction evidence="14">
        <text>4-aminobutanoate + 2-oxoglutarate = succinate semialdehyde + L-glutamate</text>
        <dbReference type="Rhea" id="RHEA:23352"/>
        <dbReference type="ChEBI" id="CHEBI:16810"/>
        <dbReference type="ChEBI" id="CHEBI:29985"/>
        <dbReference type="ChEBI" id="CHEBI:57706"/>
        <dbReference type="ChEBI" id="CHEBI:59888"/>
        <dbReference type="EC" id="2.6.1.19"/>
    </reaction>
</comment>
<dbReference type="InterPro" id="IPR049704">
    <property type="entry name" value="Aminotrans_3_PPA_site"/>
</dbReference>
<organism evidence="17 18">
    <name type="scientific">Baia soyae</name>
    <dbReference type="NCBI Taxonomy" id="1544746"/>
    <lineage>
        <taxon>Bacteria</taxon>
        <taxon>Bacillati</taxon>
        <taxon>Bacillota</taxon>
        <taxon>Bacilli</taxon>
        <taxon>Bacillales</taxon>
        <taxon>Thermoactinomycetaceae</taxon>
        <taxon>Baia</taxon>
    </lineage>
</organism>
<dbReference type="AlphaFoldDB" id="A0A4R2RT47"/>
<dbReference type="Proteomes" id="UP000294746">
    <property type="component" value="Unassembled WGS sequence"/>
</dbReference>
<dbReference type="InterPro" id="IPR004632">
    <property type="entry name" value="4NH2But_aminotransferase_bac"/>
</dbReference>
<keyword evidence="18" id="KW-1185">Reference proteome</keyword>
<evidence type="ECO:0000256" key="15">
    <source>
        <dbReference type="ARBA" id="ARBA00050054"/>
    </source>
</evidence>
<evidence type="ECO:0000256" key="16">
    <source>
        <dbReference type="RuleBase" id="RU003560"/>
    </source>
</evidence>
<reference evidence="17 18" key="1">
    <citation type="submission" date="2019-03" db="EMBL/GenBank/DDBJ databases">
        <title>Genomic Encyclopedia of Type Strains, Phase IV (KMG-IV): sequencing the most valuable type-strain genomes for metagenomic binning, comparative biology and taxonomic classification.</title>
        <authorList>
            <person name="Goeker M."/>
        </authorList>
    </citation>
    <scope>NUCLEOTIDE SEQUENCE [LARGE SCALE GENOMIC DNA]</scope>
    <source>
        <strain evidence="17 18">DSM 46831</strain>
    </source>
</reference>
<dbReference type="OrthoDB" id="9807885at2"/>
<comment type="similarity">
    <text evidence="4 16">Belongs to the class-III pyridoxal-phosphate-dependent aminotransferase family.</text>
</comment>
<dbReference type="InterPro" id="IPR015422">
    <property type="entry name" value="PyrdxlP-dep_Trfase_small"/>
</dbReference>
<evidence type="ECO:0000256" key="3">
    <source>
        <dbReference type="ARBA" id="ARBA00005176"/>
    </source>
</evidence>
<comment type="cofactor">
    <cofactor evidence="2">
        <name>pyridoxal 5'-phosphate</name>
        <dbReference type="ChEBI" id="CHEBI:597326"/>
    </cofactor>
</comment>
<evidence type="ECO:0000256" key="10">
    <source>
        <dbReference type="ARBA" id="ARBA00029760"/>
    </source>
</evidence>
<dbReference type="InterPro" id="IPR015424">
    <property type="entry name" value="PyrdxlP-dep_Trfase"/>
</dbReference>
<protein>
    <recommendedName>
        <fullName evidence="12">(S)-3-amino-2-methylpropionate transaminase</fullName>
        <ecNumber evidence="6">2.6.1.19</ecNumber>
        <ecNumber evidence="5">2.6.1.22</ecNumber>
    </recommendedName>
    <alternativeName>
        <fullName evidence="13">GABA aminotransferase</fullName>
    </alternativeName>
    <alternativeName>
        <fullName evidence="11">Gamma-amino-N-butyrate transaminase</fullName>
    </alternativeName>
    <alternativeName>
        <fullName evidence="15">Glutamate:succinic semialdehyde transaminase</fullName>
    </alternativeName>
    <alternativeName>
        <fullName evidence="10">L-AIBAT</fullName>
    </alternativeName>
</protein>
<evidence type="ECO:0000256" key="5">
    <source>
        <dbReference type="ARBA" id="ARBA00012876"/>
    </source>
</evidence>
<dbReference type="EC" id="2.6.1.22" evidence="5"/>
<evidence type="ECO:0000256" key="14">
    <source>
        <dbReference type="ARBA" id="ARBA00048021"/>
    </source>
</evidence>
<dbReference type="PANTHER" id="PTHR11986:SF58">
    <property type="entry name" value="LEUCINE_METHIONINE RACEMASE"/>
    <property type="match status" value="1"/>
</dbReference>
<gene>
    <name evidence="17" type="ORF">EDD57_1283</name>
</gene>
<keyword evidence="8 17" id="KW-0808">Transferase</keyword>
<dbReference type="GO" id="GO:0042802">
    <property type="term" value="F:identical protein binding"/>
    <property type="evidence" value="ECO:0007669"/>
    <property type="project" value="TreeGrafter"/>
</dbReference>
<dbReference type="EC" id="2.6.1.19" evidence="6"/>
<accession>A0A4R2RT47</accession>
<dbReference type="RefSeq" id="WP_131849193.1">
    <property type="nucleotide sequence ID" value="NZ_SLXV01000028.1"/>
</dbReference>
<keyword evidence="7 17" id="KW-0032">Aminotransferase</keyword>
<dbReference type="GO" id="GO:0030170">
    <property type="term" value="F:pyridoxal phosphate binding"/>
    <property type="evidence" value="ECO:0007669"/>
    <property type="project" value="InterPro"/>
</dbReference>
<dbReference type="Gene3D" id="3.90.1150.10">
    <property type="entry name" value="Aspartate Aminotransferase, domain 1"/>
    <property type="match status" value="1"/>
</dbReference>
<evidence type="ECO:0000256" key="11">
    <source>
        <dbReference type="ARBA" id="ARBA00030204"/>
    </source>
</evidence>
<evidence type="ECO:0000256" key="8">
    <source>
        <dbReference type="ARBA" id="ARBA00022679"/>
    </source>
</evidence>
<evidence type="ECO:0000256" key="4">
    <source>
        <dbReference type="ARBA" id="ARBA00008954"/>
    </source>
</evidence>
<evidence type="ECO:0000256" key="1">
    <source>
        <dbReference type="ARBA" id="ARBA00001750"/>
    </source>
</evidence>
<dbReference type="GO" id="GO:0034386">
    <property type="term" value="F:4-aminobutyrate:2-oxoglutarate transaminase activity"/>
    <property type="evidence" value="ECO:0007669"/>
    <property type="project" value="UniProtKB-EC"/>
</dbReference>
<dbReference type="EMBL" id="SLXV01000028">
    <property type="protein sequence ID" value="TCP66049.1"/>
    <property type="molecule type" value="Genomic_DNA"/>
</dbReference>
<dbReference type="SUPFAM" id="SSF53383">
    <property type="entry name" value="PLP-dependent transferases"/>
    <property type="match status" value="1"/>
</dbReference>
<evidence type="ECO:0000256" key="7">
    <source>
        <dbReference type="ARBA" id="ARBA00022576"/>
    </source>
</evidence>
<evidence type="ECO:0000256" key="6">
    <source>
        <dbReference type="ARBA" id="ARBA00012912"/>
    </source>
</evidence>
<dbReference type="PROSITE" id="PS00600">
    <property type="entry name" value="AA_TRANSFER_CLASS_3"/>
    <property type="match status" value="1"/>
</dbReference>
<proteinExistence type="inferred from homology"/>
<dbReference type="GO" id="GO:0047298">
    <property type="term" value="F:(S)-3-amino-2-methylpropionate transaminase activity"/>
    <property type="evidence" value="ECO:0007669"/>
    <property type="project" value="UniProtKB-EC"/>
</dbReference>
<keyword evidence="9 16" id="KW-0663">Pyridoxal phosphate</keyword>
<dbReference type="FunFam" id="3.40.640.10:FF:000013">
    <property type="entry name" value="4-aminobutyrate aminotransferase"/>
    <property type="match status" value="1"/>
</dbReference>
<comment type="catalytic activity">
    <reaction evidence="1">
        <text>(S)-3-amino-2-methylpropanoate + 2-oxoglutarate = 2-methyl-3-oxopropanoate + L-glutamate</text>
        <dbReference type="Rhea" id="RHEA:13993"/>
        <dbReference type="ChEBI" id="CHEBI:16810"/>
        <dbReference type="ChEBI" id="CHEBI:29985"/>
        <dbReference type="ChEBI" id="CHEBI:57700"/>
        <dbReference type="ChEBI" id="CHEBI:58655"/>
        <dbReference type="EC" id="2.6.1.22"/>
    </reaction>
</comment>
<dbReference type="CDD" id="cd00610">
    <property type="entry name" value="OAT_like"/>
    <property type="match status" value="1"/>
</dbReference>
<dbReference type="GO" id="GO:0009448">
    <property type="term" value="P:gamma-aminobutyric acid metabolic process"/>
    <property type="evidence" value="ECO:0007669"/>
    <property type="project" value="InterPro"/>
</dbReference>
<evidence type="ECO:0000256" key="12">
    <source>
        <dbReference type="ARBA" id="ARBA00030857"/>
    </source>
</evidence>
<dbReference type="InterPro" id="IPR015421">
    <property type="entry name" value="PyrdxlP-dep_Trfase_major"/>
</dbReference>
<name>A0A4R2RT47_9BACL</name>
<evidence type="ECO:0000256" key="2">
    <source>
        <dbReference type="ARBA" id="ARBA00001933"/>
    </source>
</evidence>
<dbReference type="NCBIfam" id="TIGR00700">
    <property type="entry name" value="GABAtrnsam"/>
    <property type="match status" value="1"/>
</dbReference>
<comment type="caution">
    <text evidence="17">The sequence shown here is derived from an EMBL/GenBank/DDBJ whole genome shotgun (WGS) entry which is preliminary data.</text>
</comment>
<dbReference type="InterPro" id="IPR005814">
    <property type="entry name" value="Aminotrans_3"/>
</dbReference>
<comment type="pathway">
    <text evidence="3">Amino-acid degradation; 4-aminobutanoate degradation.</text>
</comment>
<dbReference type="PIRSF" id="PIRSF000521">
    <property type="entry name" value="Transaminase_4ab_Lys_Orn"/>
    <property type="match status" value="1"/>
</dbReference>
<evidence type="ECO:0000256" key="13">
    <source>
        <dbReference type="ARBA" id="ARBA00031787"/>
    </source>
</evidence>
<dbReference type="Gene3D" id="3.40.640.10">
    <property type="entry name" value="Type I PLP-dependent aspartate aminotransferase-like (Major domain)"/>
    <property type="match status" value="1"/>
</dbReference>
<sequence length="457" mass="49665">MPFIQLKTELPGPRSQEWLERMHRSVGKAKAEKTLVPAIIDYAEGALIHDIDGNRLIDLAGGVGSLNVGHSHPLVVQAIQEAAARFTHTDYTVVPYSSYIELAEELCRRAPGTFSKKAVFMNSGAEAVESAIKIARKATGKKAIICFDGAFHGRTMMALTLTSKVRPYKEGMGPFVPDVYRVPFPYVYRWPGFPSEEEVCFQALEHLENTFSSQVSPNETAAIIMEPIQGENGFIVPPAGYLKGVQEICRKYNLLLICDEVQTGYGRTGEFLASTIFEIEPDLITLGKSIAGGLPLSGVVGRTELLDSAGDGSIGGTFVGNPIACSAALAVLKVYDGEQLGERAKQIGEQITAALDGFAKSSLMVGEIRGIGAMRAVELVRAKETREPASEETNQIIQRCLARGVIIFKAGLHGNVIRFLTPLVITPEQLDEALQILLDTMREVEEEFTHGKEITAV</sequence>